<organism evidence="2 3">
    <name type="scientific">Amycolatopsis keratiniphila</name>
    <dbReference type="NCBI Taxonomy" id="129921"/>
    <lineage>
        <taxon>Bacteria</taxon>
        <taxon>Bacillati</taxon>
        <taxon>Actinomycetota</taxon>
        <taxon>Actinomycetes</taxon>
        <taxon>Pseudonocardiales</taxon>
        <taxon>Pseudonocardiaceae</taxon>
        <taxon>Amycolatopsis</taxon>
        <taxon>Amycolatopsis japonica group</taxon>
    </lineage>
</organism>
<gene>
    <name evidence="2" type="ORF">AORI_4552</name>
</gene>
<keyword evidence="1" id="KW-0472">Membrane</keyword>
<dbReference type="Proteomes" id="UP000013968">
    <property type="component" value="Chromosome"/>
</dbReference>
<dbReference type="EMBL" id="CP003410">
    <property type="protein sequence ID" value="AGM07136.1"/>
    <property type="molecule type" value="Genomic_DNA"/>
</dbReference>
<evidence type="ECO:0000313" key="2">
    <source>
        <dbReference type="EMBL" id="AGM07136.1"/>
    </source>
</evidence>
<dbReference type="HOGENOM" id="CLU_1965956_0_0_11"/>
<dbReference type="PATRIC" id="fig|1156913.3.peg.4627"/>
<evidence type="ECO:0000256" key="1">
    <source>
        <dbReference type="SAM" id="Phobius"/>
    </source>
</evidence>
<reference evidence="2 3" key="1">
    <citation type="journal article" date="2013" name="BMC Genomics">
        <title>ContigScape: a Cytoscape plugin facilitating microbial genome gap closing.</title>
        <authorList>
            <person name="Tang B."/>
            <person name="Wang Q."/>
            <person name="Yang M."/>
            <person name="Xie F."/>
            <person name="Zhu Y."/>
            <person name="Zhuo Y."/>
            <person name="Wang S."/>
            <person name="Gao H."/>
            <person name="Ding X."/>
            <person name="Zhang L."/>
            <person name="Zhao G."/>
            <person name="Zheng H."/>
        </authorList>
    </citation>
    <scope>NUCLEOTIDE SEQUENCE [LARGE SCALE GENOMIC DNA]</scope>
    <source>
        <strain evidence="2 3">HCCB10007</strain>
    </source>
</reference>
<evidence type="ECO:0000313" key="3">
    <source>
        <dbReference type="Proteomes" id="UP000013968"/>
    </source>
</evidence>
<keyword evidence="1" id="KW-1133">Transmembrane helix</keyword>
<accession>R4T3Y8</accession>
<sequence>MMSRQPTNRNLFVLFPVVAVVVLLVVMLLVASIRKGSVATISMTARRIKLHTVAPPDMVYTWLTQHCPSGNSVEDHDAARGIVILPSQPTVFTADMLRSSFSEMTGRGTPRDRSLAFRVGSGRRCRQ</sequence>
<feature type="transmembrane region" description="Helical" evidence="1">
    <location>
        <begin position="12"/>
        <end position="33"/>
    </location>
</feature>
<protein>
    <submittedName>
        <fullName evidence="2">Uncharacterized protein</fullName>
    </submittedName>
</protein>
<keyword evidence="1" id="KW-0812">Transmembrane</keyword>
<dbReference type="KEGG" id="aoi:AORI_4552"/>
<dbReference type="AlphaFoldDB" id="R4T3Y8"/>
<keyword evidence="3" id="KW-1185">Reference proteome</keyword>
<proteinExistence type="predicted"/>
<name>R4T3Y8_9PSEU</name>